<feature type="signal peptide" evidence="1">
    <location>
        <begin position="1"/>
        <end position="24"/>
    </location>
</feature>
<dbReference type="EMBL" id="JBHSXS010000013">
    <property type="protein sequence ID" value="MFC6882534.1"/>
    <property type="molecule type" value="Genomic_DNA"/>
</dbReference>
<keyword evidence="3" id="KW-1185">Reference proteome</keyword>
<comment type="caution">
    <text evidence="2">The sequence shown here is derived from an EMBL/GenBank/DDBJ whole genome shotgun (WGS) entry which is preliminary data.</text>
</comment>
<name>A0ABW2CP92_9ACTN</name>
<dbReference type="Proteomes" id="UP001596380">
    <property type="component" value="Unassembled WGS sequence"/>
</dbReference>
<dbReference type="RefSeq" id="WP_160826661.1">
    <property type="nucleotide sequence ID" value="NZ_JBHSXE010000001.1"/>
</dbReference>
<feature type="chain" id="PRO_5047265362" description="Serine/threonine protein kinase" evidence="1">
    <location>
        <begin position="25"/>
        <end position="134"/>
    </location>
</feature>
<keyword evidence="1" id="KW-0732">Signal</keyword>
<evidence type="ECO:0008006" key="4">
    <source>
        <dbReference type="Google" id="ProtNLM"/>
    </source>
</evidence>
<organism evidence="2 3">
    <name type="scientific">Actinomadura yumaensis</name>
    <dbReference type="NCBI Taxonomy" id="111807"/>
    <lineage>
        <taxon>Bacteria</taxon>
        <taxon>Bacillati</taxon>
        <taxon>Actinomycetota</taxon>
        <taxon>Actinomycetes</taxon>
        <taxon>Streptosporangiales</taxon>
        <taxon>Thermomonosporaceae</taxon>
        <taxon>Actinomadura</taxon>
    </lineage>
</organism>
<accession>A0ABW2CP92</accession>
<evidence type="ECO:0000313" key="3">
    <source>
        <dbReference type="Proteomes" id="UP001596380"/>
    </source>
</evidence>
<reference evidence="3" key="1">
    <citation type="journal article" date="2019" name="Int. J. Syst. Evol. Microbiol.">
        <title>The Global Catalogue of Microorganisms (GCM) 10K type strain sequencing project: providing services to taxonomists for standard genome sequencing and annotation.</title>
        <authorList>
            <consortium name="The Broad Institute Genomics Platform"/>
            <consortium name="The Broad Institute Genome Sequencing Center for Infectious Disease"/>
            <person name="Wu L."/>
            <person name="Ma J."/>
        </authorList>
    </citation>
    <scope>NUCLEOTIDE SEQUENCE [LARGE SCALE GENOMIC DNA]</scope>
    <source>
        <strain evidence="3">JCM 3369</strain>
    </source>
</reference>
<sequence>MAIKHAIAAGAAVITALGITTAAADPATAATTAITCTTGLFTEQGAGILLASGCRPAQGGDAPYTFQIQKELGTQTPRTVVCQSANRLTLEEFDQGISLLYFVFGPILVVRAPELRAAGPDYWGGGQQCTSRPG</sequence>
<protein>
    <recommendedName>
        <fullName evidence="4">Serine/threonine protein kinase</fullName>
    </recommendedName>
</protein>
<gene>
    <name evidence="2" type="ORF">ACFQKB_22455</name>
</gene>
<evidence type="ECO:0000256" key="1">
    <source>
        <dbReference type="SAM" id="SignalP"/>
    </source>
</evidence>
<proteinExistence type="predicted"/>
<evidence type="ECO:0000313" key="2">
    <source>
        <dbReference type="EMBL" id="MFC6882534.1"/>
    </source>
</evidence>